<evidence type="ECO:0000313" key="3">
    <source>
        <dbReference type="Proteomes" id="UP000053766"/>
    </source>
</evidence>
<proteinExistence type="predicted"/>
<feature type="signal peptide" evidence="1">
    <location>
        <begin position="1"/>
        <end position="26"/>
    </location>
</feature>
<accession>A0A0D8Y1F0</accession>
<reference evidence="3" key="2">
    <citation type="journal article" date="2016" name="Sci. Rep.">
        <title>Dictyocaulus viviparus genome, variome and transcriptome elucidate lungworm biology and support future intervention.</title>
        <authorList>
            <person name="McNulty S.N."/>
            <person name="Strube C."/>
            <person name="Rosa B.A."/>
            <person name="Martin J.C."/>
            <person name="Tyagi R."/>
            <person name="Choi Y.J."/>
            <person name="Wang Q."/>
            <person name="Hallsworth Pepin K."/>
            <person name="Zhang X."/>
            <person name="Ozersky P."/>
            <person name="Wilson R.K."/>
            <person name="Sternberg P.W."/>
            <person name="Gasser R.B."/>
            <person name="Mitreva M."/>
        </authorList>
    </citation>
    <scope>NUCLEOTIDE SEQUENCE [LARGE SCALE GENOMIC DNA]</scope>
    <source>
        <strain evidence="3">HannoverDv2000</strain>
    </source>
</reference>
<keyword evidence="3" id="KW-1185">Reference proteome</keyword>
<feature type="chain" id="PRO_5002336257" evidence="1">
    <location>
        <begin position="27"/>
        <end position="634"/>
    </location>
</feature>
<evidence type="ECO:0000256" key="1">
    <source>
        <dbReference type="SAM" id="SignalP"/>
    </source>
</evidence>
<dbReference type="EMBL" id="KN716268">
    <property type="protein sequence ID" value="KJH48426.1"/>
    <property type="molecule type" value="Genomic_DNA"/>
</dbReference>
<evidence type="ECO:0000313" key="2">
    <source>
        <dbReference type="EMBL" id="KJH48426.1"/>
    </source>
</evidence>
<organism evidence="2 3">
    <name type="scientific">Dictyocaulus viviparus</name>
    <name type="common">Bovine lungworm</name>
    <dbReference type="NCBI Taxonomy" id="29172"/>
    <lineage>
        <taxon>Eukaryota</taxon>
        <taxon>Metazoa</taxon>
        <taxon>Ecdysozoa</taxon>
        <taxon>Nematoda</taxon>
        <taxon>Chromadorea</taxon>
        <taxon>Rhabditida</taxon>
        <taxon>Rhabditina</taxon>
        <taxon>Rhabditomorpha</taxon>
        <taxon>Strongyloidea</taxon>
        <taxon>Metastrongylidae</taxon>
        <taxon>Dictyocaulus</taxon>
    </lineage>
</organism>
<protein>
    <submittedName>
        <fullName evidence="2">Uncharacterized protein</fullName>
    </submittedName>
</protein>
<keyword evidence="1" id="KW-0732">Signal</keyword>
<dbReference type="Proteomes" id="UP000053766">
    <property type="component" value="Unassembled WGS sequence"/>
</dbReference>
<reference evidence="2 3" key="1">
    <citation type="submission" date="2013-11" db="EMBL/GenBank/DDBJ databases">
        <title>Draft genome of the bovine lungworm Dictyocaulus viviparus.</title>
        <authorList>
            <person name="Mitreva M."/>
        </authorList>
    </citation>
    <scope>NUCLEOTIDE SEQUENCE [LARGE SCALE GENOMIC DNA]</scope>
    <source>
        <strain evidence="2 3">HannoverDv2000</strain>
    </source>
</reference>
<dbReference type="AlphaFoldDB" id="A0A0D8Y1F0"/>
<dbReference type="OrthoDB" id="5793558at2759"/>
<sequence length="634" mass="71502">MTGRLRIDVGLSVLLLLTNLFSLIYAACEKEINEDVCPQREGFDKDCEQRCQHEYPHRLSSACHLRSTGTLLSFFGIKSFICKCQLPEQFCNNNNTNNDKQRRSFSLQDLTIHSTLVPLSTNAACMKPTTSSLTCNDKFDEFSCAWQRSVGEWYEAEPYSSMPFAPGESPIRRYLVGVASNGSNTLQLQTCPALCSVNSVNVTAKIWRGPWVDAQLCFKEKDTIMCAPLRISNGRPMNEISIVFTNITEGDVVLLDDISAQFEECPMVGKEQLLNRGNGVKKPQYFLKEARTAHSALGISVKKLIDPPTNTTSEIKTLKRRFCKPDECTTIIHNPSRITVLLNKMCIGRIGLLQCREKCIRNGSSRTSARCVRQRESPFNMRCLCHVRRSPVQRIDGGSHYGNVPQITNNSLTQQSLTDHTRSDVKSLSIALRNEMEITRNEVLVENNVCNRSDGDEICDKDCKINHRNSSGRCQADANQIICRCSSCVTSLCDFEKDTDCRWLDMNIIDKNFGNFSIASKLDRRNHYGLSQIPSRGRSGLFQRGPFEGPITLSLDIYPSEGINVRICVETLQKASFRCQTQTVAAKLWNRVRTKIRIKQAKLVFLLFPNESAQDQAMAIDNVWMENGECSEIN</sequence>
<name>A0A0D8Y1F0_DICVI</name>
<gene>
    <name evidence="2" type="ORF">DICVIV_05471</name>
</gene>